<evidence type="ECO:0000313" key="1">
    <source>
        <dbReference type="EMBL" id="KAG6514402.1"/>
    </source>
</evidence>
<reference evidence="1 2" key="1">
    <citation type="submission" date="2020-08" db="EMBL/GenBank/DDBJ databases">
        <title>Plant Genome Project.</title>
        <authorList>
            <person name="Zhang R.-G."/>
        </authorList>
    </citation>
    <scope>NUCLEOTIDE SEQUENCE [LARGE SCALE GENOMIC DNA]</scope>
    <source>
        <tissue evidence="1">Rhizome</tissue>
    </source>
</reference>
<dbReference type="Proteomes" id="UP000734854">
    <property type="component" value="Unassembled WGS sequence"/>
</dbReference>
<dbReference type="InterPro" id="IPR038920">
    <property type="entry name" value="At3g05675-like"/>
</dbReference>
<dbReference type="PANTHER" id="PTHR31060">
    <property type="entry name" value="OSJNBA0011J08.25 PROTEIN-RELATED"/>
    <property type="match status" value="1"/>
</dbReference>
<proteinExistence type="predicted"/>
<sequence>MVRTTITFDRGIRFCLSYIEAVPWTEAEEEKLKRLFAKCKIDEAMCQDVLSRLDPQDCNYSDDLALRMIQSVTNATNSNARKEIEVFSEWPPV</sequence>
<evidence type="ECO:0000313" key="2">
    <source>
        <dbReference type="Proteomes" id="UP000734854"/>
    </source>
</evidence>
<gene>
    <name evidence="1" type="ORF">ZIOFF_024755</name>
</gene>
<dbReference type="PANTHER" id="PTHR31060:SF33">
    <property type="entry name" value="OS04G0278000 PROTEIN"/>
    <property type="match status" value="1"/>
</dbReference>
<dbReference type="UniPathway" id="UPA00143"/>
<dbReference type="EMBL" id="JACMSC010000007">
    <property type="protein sequence ID" value="KAG6514402.1"/>
    <property type="molecule type" value="Genomic_DNA"/>
</dbReference>
<accession>A0A8J5GSY5</accession>
<keyword evidence="2" id="KW-1185">Reference proteome</keyword>
<organism evidence="1 2">
    <name type="scientific">Zingiber officinale</name>
    <name type="common">Ginger</name>
    <name type="synonym">Amomum zingiber</name>
    <dbReference type="NCBI Taxonomy" id="94328"/>
    <lineage>
        <taxon>Eukaryota</taxon>
        <taxon>Viridiplantae</taxon>
        <taxon>Streptophyta</taxon>
        <taxon>Embryophyta</taxon>
        <taxon>Tracheophyta</taxon>
        <taxon>Spermatophyta</taxon>
        <taxon>Magnoliopsida</taxon>
        <taxon>Liliopsida</taxon>
        <taxon>Zingiberales</taxon>
        <taxon>Zingiberaceae</taxon>
        <taxon>Zingiber</taxon>
    </lineage>
</organism>
<comment type="caution">
    <text evidence="1">The sequence shown here is derived from an EMBL/GenBank/DDBJ whole genome shotgun (WGS) entry which is preliminary data.</text>
</comment>
<name>A0A8J5GSY5_ZINOF</name>
<dbReference type="AlphaFoldDB" id="A0A8J5GSY5"/>
<dbReference type="GO" id="GO:0016567">
    <property type="term" value="P:protein ubiquitination"/>
    <property type="evidence" value="ECO:0007669"/>
    <property type="project" value="UniProtKB-UniPathway"/>
</dbReference>
<protein>
    <submittedName>
        <fullName evidence="1">Uncharacterized protein</fullName>
    </submittedName>
</protein>